<protein>
    <submittedName>
        <fullName evidence="13">23S rRNA (Adenine(2503)-C(2))-methyltransferase RlmN</fullName>
    </submittedName>
</protein>
<evidence type="ECO:0000256" key="4">
    <source>
        <dbReference type="ARBA" id="ARBA00022490"/>
    </source>
</evidence>
<proteinExistence type="predicted"/>
<comment type="cofactor">
    <cofactor evidence="1">
        <name>[4Fe-4S] cluster</name>
        <dbReference type="ChEBI" id="CHEBI:49883"/>
    </cofactor>
</comment>
<dbReference type="InterPro" id="IPR013785">
    <property type="entry name" value="Aldolase_TIM"/>
</dbReference>
<evidence type="ECO:0000313" key="13">
    <source>
        <dbReference type="EMBL" id="PIW36479.1"/>
    </source>
</evidence>
<dbReference type="Pfam" id="PF04055">
    <property type="entry name" value="Radical_SAM"/>
    <property type="match status" value="1"/>
</dbReference>
<keyword evidence="11" id="KW-0411">Iron-sulfur</keyword>
<dbReference type="EMBL" id="PFGC01000051">
    <property type="protein sequence ID" value="PIW36479.1"/>
    <property type="molecule type" value="Genomic_DNA"/>
</dbReference>
<dbReference type="GO" id="GO:0005737">
    <property type="term" value="C:cytoplasm"/>
    <property type="evidence" value="ECO:0007669"/>
    <property type="project" value="UniProtKB-SubCell"/>
</dbReference>
<dbReference type="InterPro" id="IPR004383">
    <property type="entry name" value="rRNA_lsu_MTrfase_RlmN/Cfr"/>
</dbReference>
<evidence type="ECO:0000256" key="11">
    <source>
        <dbReference type="ARBA" id="ARBA00023014"/>
    </source>
</evidence>
<dbReference type="SFLD" id="SFLDF00275">
    <property type="entry name" value="adenosine_C2_methyltransferase"/>
    <property type="match status" value="1"/>
</dbReference>
<sequence length="344" mass="38294">MSQTRLEEISEWLAAHGEPAFRARQLQAAWYSAKDWSEVTVFGKELRDQLAAKFPWIIFPEVKVLTSKKDGSKKALVTLPDDLKTEVVWMPNARDKRTVCVSSQVGCAMACTFCATGTMGLKRNLTVDEIVDQVRYFRFTEAEPISNIVFMGMGEPMANYDAVKTAALTFVNDMEIGPTRITISTVGIPTGLNRFLNDDELPAVRVALSLHAGTDEMRAKLVPMHRGTSIAQLSEWVDAYLEKRGNRRHHLTLEYVMLKGVNDTPEEAAAVAKNFARFGSQVKLNLIPWNPIHAQMDSSSQERLEAFQEITENRGLPTTIRYSKGLDIDAACGQLVVNDAAPAE</sequence>
<dbReference type="GO" id="GO:0070475">
    <property type="term" value="P:rRNA base methylation"/>
    <property type="evidence" value="ECO:0007669"/>
    <property type="project" value="InterPro"/>
</dbReference>
<dbReference type="SUPFAM" id="SSF102114">
    <property type="entry name" value="Radical SAM enzymes"/>
    <property type="match status" value="1"/>
</dbReference>
<dbReference type="Gene3D" id="3.20.20.70">
    <property type="entry name" value="Aldolase class I"/>
    <property type="match status" value="1"/>
</dbReference>
<dbReference type="InterPro" id="IPR007197">
    <property type="entry name" value="rSAM"/>
</dbReference>
<dbReference type="GO" id="GO:0046872">
    <property type="term" value="F:metal ion binding"/>
    <property type="evidence" value="ECO:0007669"/>
    <property type="project" value="UniProtKB-KW"/>
</dbReference>
<dbReference type="SFLD" id="SFLDG01062">
    <property type="entry name" value="methyltransferase_(Class_A)"/>
    <property type="match status" value="1"/>
</dbReference>
<keyword evidence="4" id="KW-0963">Cytoplasm</keyword>
<evidence type="ECO:0000256" key="2">
    <source>
        <dbReference type="ARBA" id="ARBA00004496"/>
    </source>
</evidence>
<keyword evidence="6 13" id="KW-0489">Methyltransferase</keyword>
<keyword evidence="7 13" id="KW-0808">Transferase</keyword>
<dbReference type="Proteomes" id="UP000230292">
    <property type="component" value="Unassembled WGS sequence"/>
</dbReference>
<evidence type="ECO:0000256" key="7">
    <source>
        <dbReference type="ARBA" id="ARBA00022679"/>
    </source>
</evidence>
<dbReference type="NCBIfam" id="TIGR00048">
    <property type="entry name" value="rRNA_mod_RlmN"/>
    <property type="match status" value="1"/>
</dbReference>
<evidence type="ECO:0000256" key="5">
    <source>
        <dbReference type="ARBA" id="ARBA00022552"/>
    </source>
</evidence>
<dbReference type="AlphaFoldDB" id="A0A2M7H2R5"/>
<keyword evidence="5" id="KW-0698">rRNA processing</keyword>
<evidence type="ECO:0000256" key="3">
    <source>
        <dbReference type="ARBA" id="ARBA00022485"/>
    </source>
</evidence>
<keyword evidence="3" id="KW-0004">4Fe-4S</keyword>
<dbReference type="PANTHER" id="PTHR30544">
    <property type="entry name" value="23S RRNA METHYLTRANSFERASE"/>
    <property type="match status" value="1"/>
</dbReference>
<dbReference type="CDD" id="cd01335">
    <property type="entry name" value="Radical_SAM"/>
    <property type="match status" value="1"/>
</dbReference>
<comment type="caution">
    <text evidence="13">The sequence shown here is derived from an EMBL/GenBank/DDBJ whole genome shotgun (WGS) entry which is preliminary data.</text>
</comment>
<gene>
    <name evidence="13" type="primary">rlmN</name>
    <name evidence="13" type="ORF">COW24_05200</name>
</gene>
<keyword evidence="10" id="KW-0408">Iron</keyword>
<dbReference type="InterPro" id="IPR040072">
    <property type="entry name" value="Methyltransferase_A"/>
</dbReference>
<evidence type="ECO:0000259" key="12">
    <source>
        <dbReference type="PROSITE" id="PS51918"/>
    </source>
</evidence>
<evidence type="ECO:0000313" key="14">
    <source>
        <dbReference type="Proteomes" id="UP000230292"/>
    </source>
</evidence>
<evidence type="ECO:0000256" key="6">
    <source>
        <dbReference type="ARBA" id="ARBA00022603"/>
    </source>
</evidence>
<dbReference type="GO" id="GO:0051539">
    <property type="term" value="F:4 iron, 4 sulfur cluster binding"/>
    <property type="evidence" value="ECO:0007669"/>
    <property type="project" value="UniProtKB-KW"/>
</dbReference>
<comment type="subcellular location">
    <subcellularLocation>
        <location evidence="2">Cytoplasm</location>
    </subcellularLocation>
</comment>
<accession>A0A2M7H2R5</accession>
<dbReference type="GO" id="GO:0030488">
    <property type="term" value="P:tRNA methylation"/>
    <property type="evidence" value="ECO:0007669"/>
    <property type="project" value="InterPro"/>
</dbReference>
<feature type="domain" description="Radical SAM core" evidence="12">
    <location>
        <begin position="93"/>
        <end position="327"/>
    </location>
</feature>
<keyword evidence="8" id="KW-0949">S-adenosyl-L-methionine</keyword>
<dbReference type="GO" id="GO:0008173">
    <property type="term" value="F:RNA methyltransferase activity"/>
    <property type="evidence" value="ECO:0007669"/>
    <property type="project" value="InterPro"/>
</dbReference>
<organism evidence="13 14">
    <name type="scientific">Candidatus Kerfeldbacteria bacterium CG15_BIG_FIL_POST_REV_8_21_14_020_45_12</name>
    <dbReference type="NCBI Taxonomy" id="2014247"/>
    <lineage>
        <taxon>Bacteria</taxon>
        <taxon>Candidatus Kerfeldiibacteriota</taxon>
    </lineage>
</organism>
<dbReference type="PANTHER" id="PTHR30544:SF5">
    <property type="entry name" value="RADICAL SAM CORE DOMAIN-CONTAINING PROTEIN"/>
    <property type="match status" value="1"/>
</dbReference>
<dbReference type="Gene3D" id="1.10.150.530">
    <property type="match status" value="1"/>
</dbReference>
<evidence type="ECO:0000256" key="10">
    <source>
        <dbReference type="ARBA" id="ARBA00023004"/>
    </source>
</evidence>
<evidence type="ECO:0000256" key="8">
    <source>
        <dbReference type="ARBA" id="ARBA00022691"/>
    </source>
</evidence>
<name>A0A2M7H2R5_9BACT</name>
<dbReference type="InterPro" id="IPR058240">
    <property type="entry name" value="rSAM_sf"/>
</dbReference>
<dbReference type="SFLD" id="SFLDS00029">
    <property type="entry name" value="Radical_SAM"/>
    <property type="match status" value="1"/>
</dbReference>
<evidence type="ECO:0000256" key="1">
    <source>
        <dbReference type="ARBA" id="ARBA00001966"/>
    </source>
</evidence>
<reference evidence="13 14" key="1">
    <citation type="submission" date="2017-09" db="EMBL/GenBank/DDBJ databases">
        <title>Depth-based differentiation of microbial function through sediment-hosted aquifers and enrichment of novel symbionts in the deep terrestrial subsurface.</title>
        <authorList>
            <person name="Probst A.J."/>
            <person name="Ladd B."/>
            <person name="Jarett J.K."/>
            <person name="Geller-Mcgrath D.E."/>
            <person name="Sieber C.M."/>
            <person name="Emerson J.B."/>
            <person name="Anantharaman K."/>
            <person name="Thomas B.C."/>
            <person name="Malmstrom R."/>
            <person name="Stieglmeier M."/>
            <person name="Klingl A."/>
            <person name="Woyke T."/>
            <person name="Ryan C.M."/>
            <person name="Banfield J.F."/>
        </authorList>
    </citation>
    <scope>NUCLEOTIDE SEQUENCE [LARGE SCALE GENOMIC DNA]</scope>
    <source>
        <strain evidence="13">CG15_BIG_FIL_POST_REV_8_21_14_020_45_12</strain>
    </source>
</reference>
<dbReference type="PIRSF" id="PIRSF006004">
    <property type="entry name" value="CHP00048"/>
    <property type="match status" value="1"/>
</dbReference>
<keyword evidence="9" id="KW-0479">Metal-binding</keyword>
<evidence type="ECO:0000256" key="9">
    <source>
        <dbReference type="ARBA" id="ARBA00022723"/>
    </source>
</evidence>
<dbReference type="InterPro" id="IPR027492">
    <property type="entry name" value="RNA_MTrfase_RlmN"/>
</dbReference>
<dbReference type="PROSITE" id="PS51918">
    <property type="entry name" value="RADICAL_SAM"/>
    <property type="match status" value="1"/>
</dbReference>